<evidence type="ECO:0000256" key="3">
    <source>
        <dbReference type="ARBA" id="ARBA00023211"/>
    </source>
</evidence>
<name>A0A0L0NG06_TOLOC</name>
<evidence type="ECO:0000259" key="7">
    <source>
        <dbReference type="PROSITE" id="PS00125"/>
    </source>
</evidence>
<evidence type="ECO:0000313" key="8">
    <source>
        <dbReference type="EMBL" id="KND93062.1"/>
    </source>
</evidence>
<dbReference type="GO" id="GO:0004722">
    <property type="term" value="F:protein serine/threonine phosphatase activity"/>
    <property type="evidence" value="ECO:0007669"/>
    <property type="project" value="UniProtKB-EC"/>
</dbReference>
<dbReference type="InterPro" id="IPR029052">
    <property type="entry name" value="Metallo-depent_PP-like"/>
</dbReference>
<dbReference type="EMBL" id="LFRF01000004">
    <property type="protein sequence ID" value="KND93062.1"/>
    <property type="molecule type" value="Genomic_DNA"/>
</dbReference>
<feature type="compositionally biased region" description="Gly residues" evidence="6">
    <location>
        <begin position="308"/>
        <end position="318"/>
    </location>
</feature>
<evidence type="ECO:0000256" key="1">
    <source>
        <dbReference type="ARBA" id="ARBA00022723"/>
    </source>
</evidence>
<gene>
    <name evidence="8" type="ORF">TOPH_02364</name>
</gene>
<comment type="similarity">
    <text evidence="5">Belongs to the PPP phosphatase family.</text>
</comment>
<feature type="unsure residue" description="I or L" evidence="8">
    <location>
        <position position="184"/>
    </location>
</feature>
<dbReference type="Pfam" id="PF00149">
    <property type="entry name" value="Metallophos"/>
    <property type="match status" value="2"/>
</dbReference>
<dbReference type="SMART" id="SM00156">
    <property type="entry name" value="PP2Ac"/>
    <property type="match status" value="1"/>
</dbReference>
<keyword evidence="3" id="KW-0464">Manganese</keyword>
<evidence type="ECO:0000313" key="9">
    <source>
        <dbReference type="Proteomes" id="UP000036947"/>
    </source>
</evidence>
<dbReference type="SUPFAM" id="SSF56300">
    <property type="entry name" value="Metallo-dependent phosphatases"/>
    <property type="match status" value="1"/>
</dbReference>
<evidence type="ECO:0000256" key="2">
    <source>
        <dbReference type="ARBA" id="ARBA00022801"/>
    </source>
</evidence>
<evidence type="ECO:0000256" key="5">
    <source>
        <dbReference type="RuleBase" id="RU004273"/>
    </source>
</evidence>
<dbReference type="CDD" id="cd07415">
    <property type="entry name" value="MPP_PP2A_PP4_PP6"/>
    <property type="match status" value="1"/>
</dbReference>
<feature type="region of interest" description="Disordered" evidence="6">
    <location>
        <begin position="294"/>
        <end position="318"/>
    </location>
</feature>
<dbReference type="InterPro" id="IPR004843">
    <property type="entry name" value="Calcineurin-like_PHP"/>
</dbReference>
<evidence type="ECO:0000256" key="6">
    <source>
        <dbReference type="SAM" id="MobiDB-lite"/>
    </source>
</evidence>
<dbReference type="STRING" id="1163406.A0A0L0NG06"/>
<accession>A0A0L0NG06</accession>
<reference evidence="8 9" key="1">
    <citation type="journal article" date="2015" name="BMC Genomics">
        <title>The genome of the truffle-parasite Tolypocladium ophioglossoides and the evolution of antifungal peptaibiotics.</title>
        <authorList>
            <person name="Quandt C.A."/>
            <person name="Bushley K.E."/>
            <person name="Spatafora J.W."/>
        </authorList>
    </citation>
    <scope>NUCLEOTIDE SEQUENCE [LARGE SCALE GENOMIC DNA]</scope>
    <source>
        <strain evidence="8 9">CBS 100239</strain>
    </source>
</reference>
<dbReference type="InterPro" id="IPR006186">
    <property type="entry name" value="Ser/Thr-sp_prot-phosphatase"/>
</dbReference>
<dbReference type="InterPro" id="IPR047129">
    <property type="entry name" value="PPA2-like"/>
</dbReference>
<dbReference type="AlphaFoldDB" id="A0A0L0NG06"/>
<feature type="domain" description="Serine/threonine specific protein phosphatases" evidence="7">
    <location>
        <begin position="199"/>
        <end position="204"/>
    </location>
</feature>
<dbReference type="OrthoDB" id="1930084at2759"/>
<dbReference type="Gene3D" id="3.60.21.10">
    <property type="match status" value="1"/>
</dbReference>
<keyword evidence="2 5" id="KW-0378">Hydrolase</keyword>
<dbReference type="EC" id="3.1.3.16" evidence="5"/>
<dbReference type="PROSITE" id="PS00125">
    <property type="entry name" value="SER_THR_PHOSPHATASE"/>
    <property type="match status" value="1"/>
</dbReference>
<comment type="caution">
    <text evidence="8">The sequence shown here is derived from an EMBL/GenBank/DDBJ whole genome shotgun (WGS) entry which is preliminary data.</text>
</comment>
<comment type="catalytic activity">
    <reaction evidence="4 5">
        <text>O-phospho-L-threonyl-[protein] + H2O = L-threonyl-[protein] + phosphate</text>
        <dbReference type="Rhea" id="RHEA:47004"/>
        <dbReference type="Rhea" id="RHEA-COMP:11060"/>
        <dbReference type="Rhea" id="RHEA-COMP:11605"/>
        <dbReference type="ChEBI" id="CHEBI:15377"/>
        <dbReference type="ChEBI" id="CHEBI:30013"/>
        <dbReference type="ChEBI" id="CHEBI:43474"/>
        <dbReference type="ChEBI" id="CHEBI:61977"/>
        <dbReference type="EC" id="3.1.3.16"/>
    </reaction>
</comment>
<evidence type="ECO:0000256" key="4">
    <source>
        <dbReference type="ARBA" id="ARBA00048336"/>
    </source>
</evidence>
<dbReference type="PRINTS" id="PR00114">
    <property type="entry name" value="STPHPHTASE"/>
</dbReference>
<organism evidence="8 9">
    <name type="scientific">Tolypocladium ophioglossoides (strain CBS 100239)</name>
    <name type="common">Snaketongue truffleclub</name>
    <name type="synonym">Elaphocordyceps ophioglossoides</name>
    <dbReference type="NCBI Taxonomy" id="1163406"/>
    <lineage>
        <taxon>Eukaryota</taxon>
        <taxon>Fungi</taxon>
        <taxon>Dikarya</taxon>
        <taxon>Ascomycota</taxon>
        <taxon>Pezizomycotina</taxon>
        <taxon>Sordariomycetes</taxon>
        <taxon>Hypocreomycetidae</taxon>
        <taxon>Hypocreales</taxon>
        <taxon>Ophiocordycipitaceae</taxon>
        <taxon>Tolypocladium</taxon>
    </lineage>
</organism>
<keyword evidence="9" id="KW-1185">Reference proteome</keyword>
<sequence length="528" mass="57334">MPCQKSAGWWRISLSDGHLRSPPTTSPDFHIFNRFQTFLARRDDGCPPRLCAASRLLHSIVTTCYDPAHSLERDCKRSPRLTSDCHQTRSTMSDLDKAIAQLRACRPIPEPQVRELCHRARELLVEEGNVVTVAAPVTVCGDIHGQFHDLMELFRVGGDVPDTNYLFMGDFVDRGFYSLESFLLLLCLKVRYPDRMTLIRGNHESRQITTVYGFYDECLRKYGSANVWRYCCDVFDYLALGAIVLGASNTLAPGRVPVVEDTEIEVCDQNGGIISRFSRQRLRQLEAQAQAQAQAQGANGVGAKTGPPGSGASGESGGSVGNPTGAVLCVHGGLSPLIDTVDMIRLLDRKQEVPHEGAMCDLLWSDPDDIDGWGLSPRGAGFLFGADIVKVFNHRNDLSLVARAHQLVMEGFKEMFDASIVTVWSAPNYCYRCGNVAAVLELSEDDLGAGVLARSNGDVGRSDGGISSGGVGGLNGAGGLGGLSGVMMEAETGGGRKSWPARRYRVFQAAPQDSRGMPAKKPVADYFL</sequence>
<dbReference type="GO" id="GO:0046872">
    <property type="term" value="F:metal ion binding"/>
    <property type="evidence" value="ECO:0007669"/>
    <property type="project" value="UniProtKB-KW"/>
</dbReference>
<keyword evidence="1" id="KW-0479">Metal-binding</keyword>
<dbReference type="PANTHER" id="PTHR45619">
    <property type="entry name" value="SERINE/THREONINE-PROTEIN PHOSPHATASE PP2A-RELATED"/>
    <property type="match status" value="1"/>
</dbReference>
<protein>
    <recommendedName>
        <fullName evidence="5">Serine/threonine-protein phosphatase</fullName>
        <ecNumber evidence="5">3.1.3.16</ecNumber>
    </recommendedName>
</protein>
<dbReference type="Proteomes" id="UP000036947">
    <property type="component" value="Unassembled WGS sequence"/>
</dbReference>
<proteinExistence type="inferred from homology"/>